<name>A0A328UAH1_9FIRM</name>
<comment type="similarity">
    <text evidence="2">Belongs to the transpeptidase family.</text>
</comment>
<dbReference type="AlphaFoldDB" id="A0A328UAH1"/>
<dbReference type="SMART" id="SM00740">
    <property type="entry name" value="PASTA"/>
    <property type="match status" value="2"/>
</dbReference>
<dbReference type="PANTHER" id="PTHR30627">
    <property type="entry name" value="PEPTIDOGLYCAN D,D-TRANSPEPTIDASE"/>
    <property type="match status" value="1"/>
</dbReference>
<keyword evidence="4" id="KW-0812">Transmembrane</keyword>
<dbReference type="Gene3D" id="3.40.710.10">
    <property type="entry name" value="DD-peptidase/beta-lactamase superfamily"/>
    <property type="match status" value="1"/>
</dbReference>
<dbReference type="InterPro" id="IPR005543">
    <property type="entry name" value="PASTA_dom"/>
</dbReference>
<sequence length="746" mass="80829">MAKGPTVRMWRRTTFVLLFLIIGGFGTIIVSLFHLQIIQGEELRTRAINIQTQDVSLTAQRGTIYDANMKVLAQSATVWKIVLNPNYVKDDETRTLIANGLAEILDMEPDDIMKALQKKTFYYRIKSKVETDVKNEVLKFKNDNELGNAIILEEDFKRYYPYNSLASTVLGFTNSENQGVIGVEASYNDYLSGVSGKLVTARNARGTDMPFQYEQKVDAQNGYSLVLTIDEVVQHILEKAVEEAAVNCGVRNRACGIVMNVKTGEILGMTVKQDFDPNNPSELADETEKAQVAALSGDEQAAAKKEALEKQWRNKCVSDTYNPGSVFKMVTAAMGLEEGVVDESSPFSCSGHYVVGGISIGCWRTAGHGSETFAQGLSNSCNPVFMQLGERLGADTFFKYFEAFGMTQKTGIDLPGESEVSKSLYYDAAGLGPTQLATSAFGQTFRVTPIQMITAAAAVANGGYMVQPHVVSKIIDDDGNIVKTIDTSVKRQVISEDTSKRVSKMLQDTATTGTAKNGYIAGYRIAGKTGTSEKIDEWNAQGREGEKRYIASYCGFAPADDPEIVMLVFFDEPLPQNGQVFGSAIAGPPFAQTMSEILPYLGIERKYTEEELQKLDTTTPSVTGNELRTAKETISNASLSCKVMGSGDTVVAQIPEGGKAIPKGGTVILYTDESSTETTVEVPALTGLTLSQANETAAQYNLNLKITGAALTGSNVTSDTQDIEPGTKVAPGTVITVNFVDKEAVH</sequence>
<evidence type="ECO:0000313" key="6">
    <source>
        <dbReference type="EMBL" id="RAQ25569.1"/>
    </source>
</evidence>
<dbReference type="PROSITE" id="PS51178">
    <property type="entry name" value="PASTA"/>
    <property type="match status" value="2"/>
</dbReference>
<feature type="domain" description="PASTA" evidence="5">
    <location>
        <begin position="676"/>
        <end position="741"/>
    </location>
</feature>
<dbReference type="InterPro" id="IPR012338">
    <property type="entry name" value="Beta-lactam/transpept-like"/>
</dbReference>
<keyword evidence="3 4" id="KW-0472">Membrane</keyword>
<dbReference type="InterPro" id="IPR050515">
    <property type="entry name" value="Beta-lactam/transpept"/>
</dbReference>
<dbReference type="InterPro" id="IPR036138">
    <property type="entry name" value="PBP_dimer_sf"/>
</dbReference>
<dbReference type="SUPFAM" id="SSF56519">
    <property type="entry name" value="Penicillin binding protein dimerisation domain"/>
    <property type="match status" value="1"/>
</dbReference>
<evidence type="ECO:0000256" key="1">
    <source>
        <dbReference type="ARBA" id="ARBA00004370"/>
    </source>
</evidence>
<feature type="transmembrane region" description="Helical" evidence="4">
    <location>
        <begin position="12"/>
        <end position="35"/>
    </location>
</feature>
<dbReference type="Pfam" id="PF00905">
    <property type="entry name" value="Transpeptidase"/>
    <property type="match status" value="1"/>
</dbReference>
<proteinExistence type="inferred from homology"/>
<keyword evidence="4" id="KW-1133">Transmembrane helix</keyword>
<dbReference type="Proteomes" id="UP000249377">
    <property type="component" value="Unassembled WGS sequence"/>
</dbReference>
<dbReference type="Pfam" id="PF03717">
    <property type="entry name" value="PBP_dimer"/>
    <property type="match status" value="1"/>
</dbReference>
<evidence type="ECO:0000313" key="7">
    <source>
        <dbReference type="Proteomes" id="UP000249377"/>
    </source>
</evidence>
<protein>
    <submittedName>
        <fullName evidence="6">Stage V sporulation protein D</fullName>
    </submittedName>
</protein>
<dbReference type="Pfam" id="PF03793">
    <property type="entry name" value="PASTA"/>
    <property type="match status" value="2"/>
</dbReference>
<dbReference type="GO" id="GO:0071555">
    <property type="term" value="P:cell wall organization"/>
    <property type="evidence" value="ECO:0007669"/>
    <property type="project" value="TreeGrafter"/>
</dbReference>
<dbReference type="GO" id="GO:0008658">
    <property type="term" value="F:penicillin binding"/>
    <property type="evidence" value="ECO:0007669"/>
    <property type="project" value="InterPro"/>
</dbReference>
<evidence type="ECO:0000256" key="3">
    <source>
        <dbReference type="ARBA" id="ARBA00023136"/>
    </source>
</evidence>
<evidence type="ECO:0000256" key="4">
    <source>
        <dbReference type="SAM" id="Phobius"/>
    </source>
</evidence>
<dbReference type="GO" id="GO:0005886">
    <property type="term" value="C:plasma membrane"/>
    <property type="evidence" value="ECO:0007669"/>
    <property type="project" value="TreeGrafter"/>
</dbReference>
<keyword evidence="7" id="KW-1185">Reference proteome</keyword>
<gene>
    <name evidence="6" type="ORF">DPQ25_11170</name>
</gene>
<evidence type="ECO:0000256" key="2">
    <source>
        <dbReference type="ARBA" id="ARBA00007171"/>
    </source>
</evidence>
<comment type="caution">
    <text evidence="6">The sequence shown here is derived from an EMBL/GenBank/DDBJ whole genome shotgun (WGS) entry which is preliminary data.</text>
</comment>
<dbReference type="SUPFAM" id="SSF56601">
    <property type="entry name" value="beta-lactamase/transpeptidase-like"/>
    <property type="match status" value="1"/>
</dbReference>
<dbReference type="CDD" id="cd06576">
    <property type="entry name" value="PASTA_Pbp2x-like_1"/>
    <property type="match status" value="1"/>
</dbReference>
<dbReference type="EMBL" id="QLYR01000008">
    <property type="protein sequence ID" value="RAQ25569.1"/>
    <property type="molecule type" value="Genomic_DNA"/>
</dbReference>
<dbReference type="InterPro" id="IPR005311">
    <property type="entry name" value="PBP_dimer"/>
</dbReference>
<dbReference type="CDD" id="cd06575">
    <property type="entry name" value="PASTA_Pbp2x-like_2"/>
    <property type="match status" value="1"/>
</dbReference>
<feature type="domain" description="PASTA" evidence="5">
    <location>
        <begin position="613"/>
        <end position="673"/>
    </location>
</feature>
<dbReference type="InterPro" id="IPR001460">
    <property type="entry name" value="PCN-bd_Tpept"/>
</dbReference>
<dbReference type="SUPFAM" id="SSF54184">
    <property type="entry name" value="Penicillin-binding protein 2x (pbp-2x), c-terminal domain"/>
    <property type="match status" value="2"/>
</dbReference>
<dbReference type="RefSeq" id="WP_112333260.1">
    <property type="nucleotide sequence ID" value="NZ_JADPHD010000002.1"/>
</dbReference>
<reference evidence="6 7" key="1">
    <citation type="submission" date="2018-06" db="EMBL/GenBank/DDBJ databases">
        <title>Noncontiguous genome sequence of Ruminococcaceae bacterium ASD2818.</title>
        <authorList>
            <person name="Chaplin A.V."/>
            <person name="Sokolova S.R."/>
            <person name="Kochetkova T.O."/>
            <person name="Goltsov A.Y."/>
            <person name="Trofimov D.Y."/>
            <person name="Efimov B.A."/>
        </authorList>
    </citation>
    <scope>NUCLEOTIDE SEQUENCE [LARGE SCALE GENOMIC DNA]</scope>
    <source>
        <strain evidence="6 7">ASD2818</strain>
    </source>
</reference>
<evidence type="ECO:0000259" key="5">
    <source>
        <dbReference type="PROSITE" id="PS51178"/>
    </source>
</evidence>
<dbReference type="Gene3D" id="3.90.1310.10">
    <property type="entry name" value="Penicillin-binding protein 2a (Domain 2)"/>
    <property type="match status" value="1"/>
</dbReference>
<dbReference type="Gene3D" id="3.30.10.20">
    <property type="match status" value="1"/>
</dbReference>
<accession>A0A328UAH1</accession>
<organism evidence="6 7">
    <name type="scientific">Hydrogeniiclostridium mannosilyticum</name>
    <dbReference type="NCBI Taxonomy" id="2764322"/>
    <lineage>
        <taxon>Bacteria</taxon>
        <taxon>Bacillati</taxon>
        <taxon>Bacillota</taxon>
        <taxon>Clostridia</taxon>
        <taxon>Eubacteriales</taxon>
        <taxon>Acutalibacteraceae</taxon>
        <taxon>Hydrogeniiclostridium</taxon>
    </lineage>
</organism>
<comment type="subcellular location">
    <subcellularLocation>
        <location evidence="1">Membrane</location>
    </subcellularLocation>
</comment>
<dbReference type="PANTHER" id="PTHR30627:SF1">
    <property type="entry name" value="PEPTIDOGLYCAN D,D-TRANSPEPTIDASE FTSI"/>
    <property type="match status" value="1"/>
</dbReference>